<dbReference type="PANTHER" id="PTHR21366">
    <property type="entry name" value="GLYOXALASE FAMILY PROTEIN"/>
    <property type="match status" value="1"/>
</dbReference>
<evidence type="ECO:0000259" key="1">
    <source>
        <dbReference type="PROSITE" id="PS51819"/>
    </source>
</evidence>
<dbReference type="InterPro" id="IPR050383">
    <property type="entry name" value="GlyoxalaseI/FosfomycinResist"/>
</dbReference>
<sequence length="135" mass="14828">MPPPAILETVIYAADPDACADFYIRLFGFSEQRRVKGRFAFLRAGDQMLLIFAPGPASDPAQQSGIPTHGATGPGHICFRADSRQDLTHWRDRLAALAIPVEHEQDWPAGGHSIYFRDPAGNSVEIAEARIWGLT</sequence>
<feature type="domain" description="VOC" evidence="1">
    <location>
        <begin position="5"/>
        <end position="129"/>
    </location>
</feature>
<proteinExistence type="predicted"/>
<accession>A0A6M1TTU7</accession>
<dbReference type="AlphaFoldDB" id="A0A6M1TTU7"/>
<evidence type="ECO:0000313" key="3">
    <source>
        <dbReference type="Proteomes" id="UP000474758"/>
    </source>
</evidence>
<dbReference type="PROSITE" id="PS51819">
    <property type="entry name" value="VOC"/>
    <property type="match status" value="1"/>
</dbReference>
<keyword evidence="3" id="KW-1185">Reference proteome</keyword>
<reference evidence="2 3" key="1">
    <citation type="submission" date="2020-02" db="EMBL/GenBank/DDBJ databases">
        <title>Rhodobacter translucens sp. nov., a novel bacterium isolated from activated sludge.</title>
        <authorList>
            <person name="Liu J."/>
        </authorList>
    </citation>
    <scope>NUCLEOTIDE SEQUENCE [LARGE SCALE GENOMIC DNA]</scope>
    <source>
        <strain evidence="2 3">HX-7-19</strain>
    </source>
</reference>
<dbReference type="Gene3D" id="3.10.180.10">
    <property type="entry name" value="2,3-Dihydroxybiphenyl 1,2-Dioxygenase, domain 1"/>
    <property type="match status" value="1"/>
</dbReference>
<dbReference type="InterPro" id="IPR037523">
    <property type="entry name" value="VOC_core"/>
</dbReference>
<dbReference type="Proteomes" id="UP000474758">
    <property type="component" value="Unassembled WGS sequence"/>
</dbReference>
<organism evidence="2 3">
    <name type="scientific">Paragemmobacter kunshanensis</name>
    <dbReference type="NCBI Taxonomy" id="2583234"/>
    <lineage>
        <taxon>Bacteria</taxon>
        <taxon>Pseudomonadati</taxon>
        <taxon>Pseudomonadota</taxon>
        <taxon>Alphaproteobacteria</taxon>
        <taxon>Rhodobacterales</taxon>
        <taxon>Paracoccaceae</taxon>
        <taxon>Paragemmobacter</taxon>
    </lineage>
</organism>
<comment type="caution">
    <text evidence="2">The sequence shown here is derived from an EMBL/GenBank/DDBJ whole genome shotgun (WGS) entry which is preliminary data.</text>
</comment>
<protein>
    <submittedName>
        <fullName evidence="2">Lactoylglutathione lyase</fullName>
    </submittedName>
</protein>
<dbReference type="InterPro" id="IPR004360">
    <property type="entry name" value="Glyas_Fos-R_dOase_dom"/>
</dbReference>
<dbReference type="RefSeq" id="WP_165046413.1">
    <property type="nucleotide sequence ID" value="NZ_JAALFE010000001.1"/>
</dbReference>
<dbReference type="SUPFAM" id="SSF54593">
    <property type="entry name" value="Glyoxalase/Bleomycin resistance protein/Dihydroxybiphenyl dioxygenase"/>
    <property type="match status" value="1"/>
</dbReference>
<dbReference type="EMBL" id="JAALFE010000001">
    <property type="protein sequence ID" value="NGQ89302.1"/>
    <property type="molecule type" value="Genomic_DNA"/>
</dbReference>
<dbReference type="PANTHER" id="PTHR21366:SF22">
    <property type="entry name" value="VOC DOMAIN-CONTAINING PROTEIN"/>
    <property type="match status" value="1"/>
</dbReference>
<dbReference type="Pfam" id="PF00903">
    <property type="entry name" value="Glyoxalase"/>
    <property type="match status" value="1"/>
</dbReference>
<evidence type="ECO:0000313" key="2">
    <source>
        <dbReference type="EMBL" id="NGQ89302.1"/>
    </source>
</evidence>
<dbReference type="InterPro" id="IPR029068">
    <property type="entry name" value="Glyas_Bleomycin-R_OHBP_Dase"/>
</dbReference>
<keyword evidence="2" id="KW-0456">Lyase</keyword>
<name>A0A6M1TTU7_9RHOB</name>
<dbReference type="GO" id="GO:0016829">
    <property type="term" value="F:lyase activity"/>
    <property type="evidence" value="ECO:0007669"/>
    <property type="project" value="UniProtKB-KW"/>
</dbReference>
<gene>
    <name evidence="2" type="ORF">G5V65_00220</name>
</gene>